<reference evidence="7" key="1">
    <citation type="submission" date="2018-11" db="EMBL/GenBank/DDBJ databases">
        <authorList>
            <person name="Alioto T."/>
            <person name="Alioto T."/>
        </authorList>
    </citation>
    <scope>NUCLEOTIDE SEQUENCE</scope>
</reference>
<evidence type="ECO:0000256" key="6">
    <source>
        <dbReference type="SAM" id="MobiDB-lite"/>
    </source>
</evidence>
<dbReference type="InterPro" id="IPR036640">
    <property type="entry name" value="ABC1_TM_sf"/>
</dbReference>
<keyword evidence="3" id="KW-0067">ATP-binding</keyword>
<accession>A0A8B6G393</accession>
<feature type="compositionally biased region" description="Polar residues" evidence="6">
    <location>
        <begin position="612"/>
        <end position="632"/>
    </location>
</feature>
<dbReference type="InterPro" id="IPR050173">
    <property type="entry name" value="ABC_transporter_C-like"/>
</dbReference>
<keyword evidence="5" id="KW-0472">Membrane</keyword>
<keyword evidence="4" id="KW-1133">Transmembrane helix</keyword>
<evidence type="ECO:0000256" key="3">
    <source>
        <dbReference type="ARBA" id="ARBA00022840"/>
    </source>
</evidence>
<evidence type="ECO:0000256" key="4">
    <source>
        <dbReference type="ARBA" id="ARBA00022989"/>
    </source>
</evidence>
<evidence type="ECO:0000256" key="1">
    <source>
        <dbReference type="ARBA" id="ARBA00022692"/>
    </source>
</evidence>
<feature type="region of interest" description="Disordered" evidence="6">
    <location>
        <begin position="612"/>
        <end position="672"/>
    </location>
</feature>
<evidence type="ECO:0000256" key="2">
    <source>
        <dbReference type="ARBA" id="ARBA00022741"/>
    </source>
</evidence>
<feature type="compositionally biased region" description="Polar residues" evidence="6">
    <location>
        <begin position="222"/>
        <end position="236"/>
    </location>
</feature>
<dbReference type="AlphaFoldDB" id="A0A8B6G393"/>
<comment type="caution">
    <text evidence="7">The sequence shown here is derived from an EMBL/GenBank/DDBJ whole genome shotgun (WGS) entry which is preliminary data.</text>
</comment>
<dbReference type="PANTHER" id="PTHR24223:SF447">
    <property type="entry name" value="MULTIDRUG RESISTANCE-ASSOCIATED PROTEIN 5"/>
    <property type="match status" value="1"/>
</dbReference>
<evidence type="ECO:0000313" key="8">
    <source>
        <dbReference type="Proteomes" id="UP000596742"/>
    </source>
</evidence>
<evidence type="ECO:0000256" key="5">
    <source>
        <dbReference type="ARBA" id="ARBA00023136"/>
    </source>
</evidence>
<keyword evidence="1" id="KW-0812">Transmembrane</keyword>
<dbReference type="PANTHER" id="PTHR24223">
    <property type="entry name" value="ATP-BINDING CASSETTE SUB-FAMILY C"/>
    <property type="match status" value="1"/>
</dbReference>
<dbReference type="GO" id="GO:0016020">
    <property type="term" value="C:membrane"/>
    <property type="evidence" value="ECO:0007669"/>
    <property type="project" value="InterPro"/>
</dbReference>
<dbReference type="OrthoDB" id="6160193at2759"/>
<feature type="compositionally biased region" description="Polar residues" evidence="6">
    <location>
        <begin position="358"/>
        <end position="376"/>
    </location>
</feature>
<keyword evidence="2" id="KW-0547">Nucleotide-binding</keyword>
<dbReference type="Proteomes" id="UP000596742">
    <property type="component" value="Unassembled WGS sequence"/>
</dbReference>
<feature type="region of interest" description="Disordered" evidence="6">
    <location>
        <begin position="192"/>
        <end position="241"/>
    </location>
</feature>
<evidence type="ECO:0000313" key="7">
    <source>
        <dbReference type="EMBL" id="VDI58038.1"/>
    </source>
</evidence>
<name>A0A8B6G393_MYTGA</name>
<dbReference type="Gene3D" id="1.20.1560.10">
    <property type="entry name" value="ABC transporter type 1, transmembrane domain"/>
    <property type="match status" value="1"/>
</dbReference>
<protein>
    <submittedName>
        <fullName evidence="7">Uncharacterized protein</fullName>
    </submittedName>
</protein>
<feature type="region of interest" description="Disordered" evidence="6">
    <location>
        <begin position="165"/>
        <end position="184"/>
    </location>
</feature>
<dbReference type="GO" id="GO:0042626">
    <property type="term" value="F:ATPase-coupled transmembrane transporter activity"/>
    <property type="evidence" value="ECO:0007669"/>
    <property type="project" value="TreeGrafter"/>
</dbReference>
<feature type="compositionally biased region" description="Polar residues" evidence="6">
    <location>
        <begin position="195"/>
        <end position="210"/>
    </location>
</feature>
<organism evidence="7 8">
    <name type="scientific">Mytilus galloprovincialis</name>
    <name type="common">Mediterranean mussel</name>
    <dbReference type="NCBI Taxonomy" id="29158"/>
    <lineage>
        <taxon>Eukaryota</taxon>
        <taxon>Metazoa</taxon>
        <taxon>Spiralia</taxon>
        <taxon>Lophotrochozoa</taxon>
        <taxon>Mollusca</taxon>
        <taxon>Bivalvia</taxon>
        <taxon>Autobranchia</taxon>
        <taxon>Pteriomorphia</taxon>
        <taxon>Mytilida</taxon>
        <taxon>Mytiloidea</taxon>
        <taxon>Mytilidae</taxon>
        <taxon>Mytilinae</taxon>
        <taxon>Mytilus</taxon>
    </lineage>
</organism>
<dbReference type="GO" id="GO:0005524">
    <property type="term" value="F:ATP binding"/>
    <property type="evidence" value="ECO:0007669"/>
    <property type="project" value="UniProtKB-KW"/>
</dbReference>
<sequence length="672" mass="76558">MGQDTVCIRKEIRKHERGYLERTAFVQSVSQSIAPMVPIVSGIFVITAHVMTGNDITATQAFTLVAIFNAMRFSLGVIPFAIKALSEVRVSLDRCKAFVLIAIFNAMRNPLAALPHVVDQLVNGYVSQKRMKNNFDSEGYFRELIMRNKIRSKLKAARERRNTLIHTDSEEEEEDKLDRHSAGPSLISKILKQPMSETPNGGNTTISQSKNENRDSGKGTPSGDTIQSYNDGSIPQFSPAKTMKRVRLKLKTAKHLSSVAELKKRYKKEQEKQMELLETIRMLRGVDKEDFYRDSETESEQETSDYEEFALKNKHEIKNRENIIHEIMKNNEQTLNRQRILSPIANQLPTPERCSSPECATSTVPTTPTSHRSNMSPHPDSPSRAEKSPEIHQVEIHTESTITPELAENHDVSKLKGKPTGTRRECKKCKKKKYVVTPGSKIDSRWPKGHKLFTQPTSDDGSQNYCKNSKCFTCYADANHVMVPVKSNSDIKRNKRTGVKLRKICFEHDAWRETLIRIAYEREFDYLKQRSLRASLYPYQKSSLEKIVAKATSKSKNSSKTSMTPRLFSSLYVSPRRPKSMPVKIVSGQSQQLRKDEKSKLKCLKFQTVHNDGSDNTGTVRTKSGHTSNDQGYDSDENCTETQDQIHTDRIQNNSPTDVIEKQRKQKLQVWK</sequence>
<proteinExistence type="predicted"/>
<dbReference type="EMBL" id="UYJE01007805">
    <property type="protein sequence ID" value="VDI58038.1"/>
    <property type="molecule type" value="Genomic_DNA"/>
</dbReference>
<keyword evidence="8" id="KW-1185">Reference proteome</keyword>
<feature type="region of interest" description="Disordered" evidence="6">
    <location>
        <begin position="348"/>
        <end position="389"/>
    </location>
</feature>
<gene>
    <name evidence="7" type="ORF">MGAL_10B036043</name>
</gene>